<accession>A0A975TR92</accession>
<protein>
    <submittedName>
        <fullName evidence="1">Uncharacterized protein</fullName>
    </submittedName>
</protein>
<sequence>MTEATAERLRVFAGPVLAYDDPVFVGVDNIGTVNVRILRAYWKIIAAQKAGTVQNFGLLLEQDLADVDSELRLTTECTRRLTSLSEMQDRIDVVTCDPY</sequence>
<dbReference type="EMBL" id="CP078073">
    <property type="protein sequence ID" value="QXL86070.1"/>
    <property type="molecule type" value="Genomic_DNA"/>
</dbReference>
<proteinExistence type="predicted"/>
<dbReference type="Proteomes" id="UP000693972">
    <property type="component" value="Unassembled WGS sequence"/>
</dbReference>
<evidence type="ECO:0000313" key="1">
    <source>
        <dbReference type="EMBL" id="QXL86070.1"/>
    </source>
</evidence>
<gene>
    <name evidence="1" type="ORF">KUL25_11250</name>
</gene>
<organism evidence="1">
    <name type="scientific">Gymnodinialimonas phycosphaerae</name>
    <dbReference type="NCBI Taxonomy" id="2841589"/>
    <lineage>
        <taxon>Bacteria</taxon>
        <taxon>Pseudomonadati</taxon>
        <taxon>Pseudomonadota</taxon>
        <taxon>Alphaproteobacteria</taxon>
        <taxon>Rhodobacterales</taxon>
        <taxon>Paracoccaceae</taxon>
        <taxon>Gymnodinialimonas</taxon>
    </lineage>
</organism>
<evidence type="ECO:0000313" key="2">
    <source>
        <dbReference type="Proteomes" id="UP000693972"/>
    </source>
</evidence>
<name>A0A975TR92_9RHOB</name>
<reference evidence="1 2" key="1">
    <citation type="submission" date="2021-07" db="EMBL/GenBank/DDBJ databases">
        <title>Karlodiniumbacter phycospheric gen. nov., sp. nov., a phycosphere bacterium isolated from karlodinium veneficum.</title>
        <authorList>
            <person name="Peng Y."/>
            <person name="Jiang L."/>
            <person name="Lee J."/>
        </authorList>
    </citation>
    <scope>NUCLEOTIDE SEQUENCE</scope>
    <source>
        <strain evidence="1 2">N5</strain>
    </source>
</reference>
<keyword evidence="2" id="KW-1185">Reference proteome</keyword>
<dbReference type="RefSeq" id="WP_345790980.1">
    <property type="nucleotide sequence ID" value="NZ_JAIMBW010000001.1"/>
</dbReference>
<dbReference type="EMBL" id="JAIMBW010000001">
    <property type="protein sequence ID" value="MBY4893340.1"/>
    <property type="molecule type" value="Genomic_DNA"/>
</dbReference>
<dbReference type="AlphaFoldDB" id="A0A975TR92"/>